<dbReference type="SUPFAM" id="SSF57850">
    <property type="entry name" value="RING/U-box"/>
    <property type="match status" value="1"/>
</dbReference>
<feature type="region of interest" description="Disordered" evidence="7">
    <location>
        <begin position="98"/>
        <end position="120"/>
    </location>
</feature>
<dbReference type="CDD" id="cd16450">
    <property type="entry name" value="mRING-C3HGC3_RFWD3"/>
    <property type="match status" value="1"/>
</dbReference>
<evidence type="ECO:0000313" key="9">
    <source>
        <dbReference type="EMBL" id="KZV26032.1"/>
    </source>
</evidence>
<gene>
    <name evidence="9" type="ORF">F511_13910</name>
</gene>
<reference evidence="9 10" key="1">
    <citation type="journal article" date="2015" name="Proc. Natl. Acad. Sci. U.S.A.">
        <title>The resurrection genome of Boea hygrometrica: A blueprint for survival of dehydration.</title>
        <authorList>
            <person name="Xiao L."/>
            <person name="Yang G."/>
            <person name="Zhang L."/>
            <person name="Yang X."/>
            <person name="Zhao S."/>
            <person name="Ji Z."/>
            <person name="Zhou Q."/>
            <person name="Hu M."/>
            <person name="Wang Y."/>
            <person name="Chen M."/>
            <person name="Xu Y."/>
            <person name="Jin H."/>
            <person name="Xiao X."/>
            <person name="Hu G."/>
            <person name="Bao F."/>
            <person name="Hu Y."/>
            <person name="Wan P."/>
            <person name="Li L."/>
            <person name="Deng X."/>
            <person name="Kuang T."/>
            <person name="Xiang C."/>
            <person name="Zhu J.K."/>
            <person name="Oliver M.J."/>
            <person name="He Y."/>
        </authorList>
    </citation>
    <scope>NUCLEOTIDE SEQUENCE [LARGE SCALE GENOMIC DNA]</scope>
    <source>
        <strain evidence="10">cv. XS01</strain>
    </source>
</reference>
<dbReference type="SMART" id="SM00184">
    <property type="entry name" value="RING"/>
    <property type="match status" value="1"/>
</dbReference>
<dbReference type="Pfam" id="PF23419">
    <property type="entry name" value="WD40_RFWD3"/>
    <property type="match status" value="1"/>
</dbReference>
<dbReference type="InterPro" id="IPR056527">
    <property type="entry name" value="WD40_RFWD3"/>
</dbReference>
<accession>A0A2Z7B3B1</accession>
<dbReference type="InterPro" id="IPR015943">
    <property type="entry name" value="WD40/YVTN_repeat-like_dom_sf"/>
</dbReference>
<dbReference type="EMBL" id="KV011790">
    <property type="protein sequence ID" value="KZV26032.1"/>
    <property type="molecule type" value="Genomic_DNA"/>
</dbReference>
<protein>
    <recommendedName>
        <fullName evidence="2">RING-type E3 ubiquitin transferase</fullName>
        <ecNumber evidence="2">2.3.2.27</ecNumber>
    </recommendedName>
</protein>
<feature type="compositionally biased region" description="Acidic residues" evidence="7">
    <location>
        <begin position="38"/>
        <end position="67"/>
    </location>
</feature>
<keyword evidence="5" id="KW-0863">Zinc-finger</keyword>
<sequence length="645" mass="71610">MWDPDYLDYVLNYHAEREIELPPSYFEDVDIWDRSLLEEEEEEVEGVEDEEDDSEPEESDGGVDVEDGYGSVTAESFHEAVNFNGQGYENAVEVMRVGERESSGHRRSNTDSKEGEFYGQESNKEVLDRGEMEGLHCPICFEPWSSGGDHHVSCLPCGHVYGLSCIKKWLLRRGSSKCPQCKKKCGIKDIRLLYASQIVAIDGELQKKVESLEVKCTSMEKKNSDLLEKEIEWKKREAELCNQVKQLKKRTHDLENLLTKVENRASGSSGFGWNFVGESPTGVDVRPNFPMQGCSSKFIMEKDRQVVGARFFDIDPLSKVYVIARRLSGLGGMHLLTKMSLLCNYDLEDIQLPEGTKAVKDLQVSPHSGLVLLASLGKKLSILSTESNNTILTYNLPEAAWSCSWDVCSQHYVYAGLQNGTVLQFDMRHTLRHVESLTGFTGNPVHTVRSLSPDPSLSSGVRSVLSASSLGLCHWNFGSHEDRYLIPESNEHGVCISLAYCSASDDVVASFRPKVEVSGDLDISQPVLTASSSFANGQGVRGSHVYFKRTGSTYRKLGETCANVSGIRLPKSAIIDAVSENPMFASGDEETCELVLQNLPSFTAVEHLKTKKQPIRDIRFTQALCSGLLSCLSDDSLQIFTSTPS</sequence>
<dbReference type="InterPro" id="IPR036322">
    <property type="entry name" value="WD40_repeat_dom_sf"/>
</dbReference>
<keyword evidence="5" id="KW-0862">Zinc</keyword>
<evidence type="ECO:0000259" key="8">
    <source>
        <dbReference type="PROSITE" id="PS50089"/>
    </source>
</evidence>
<comment type="subcellular location">
    <subcellularLocation>
        <location evidence="4">Nucleus</location>
        <location evidence="4">Nuclear body</location>
    </subcellularLocation>
</comment>
<feature type="region of interest" description="Disordered" evidence="7">
    <location>
        <begin position="38"/>
        <end position="69"/>
    </location>
</feature>
<dbReference type="PANTHER" id="PTHR16047">
    <property type="entry name" value="RFWD3 PROTEIN"/>
    <property type="match status" value="1"/>
</dbReference>
<dbReference type="SUPFAM" id="SSF50978">
    <property type="entry name" value="WD40 repeat-like"/>
    <property type="match status" value="1"/>
</dbReference>
<dbReference type="InterPro" id="IPR013083">
    <property type="entry name" value="Znf_RING/FYVE/PHD"/>
</dbReference>
<dbReference type="GO" id="GO:0016567">
    <property type="term" value="P:protein ubiquitination"/>
    <property type="evidence" value="ECO:0007669"/>
    <property type="project" value="InterPro"/>
</dbReference>
<name>A0A2Z7B3B1_9LAMI</name>
<keyword evidence="3" id="KW-0853">WD repeat</keyword>
<dbReference type="PANTHER" id="PTHR16047:SF13">
    <property type="entry name" value="E3 UBIQUITIN-PROTEIN LIGASE RFWD3"/>
    <property type="match status" value="1"/>
</dbReference>
<organism evidence="9 10">
    <name type="scientific">Dorcoceras hygrometricum</name>
    <dbReference type="NCBI Taxonomy" id="472368"/>
    <lineage>
        <taxon>Eukaryota</taxon>
        <taxon>Viridiplantae</taxon>
        <taxon>Streptophyta</taxon>
        <taxon>Embryophyta</taxon>
        <taxon>Tracheophyta</taxon>
        <taxon>Spermatophyta</taxon>
        <taxon>Magnoliopsida</taxon>
        <taxon>eudicotyledons</taxon>
        <taxon>Gunneridae</taxon>
        <taxon>Pentapetalae</taxon>
        <taxon>asterids</taxon>
        <taxon>lamiids</taxon>
        <taxon>Lamiales</taxon>
        <taxon>Gesneriaceae</taxon>
        <taxon>Didymocarpoideae</taxon>
        <taxon>Trichosporeae</taxon>
        <taxon>Loxocarpinae</taxon>
        <taxon>Dorcoceras</taxon>
    </lineage>
</organism>
<feature type="coiled-coil region" evidence="6">
    <location>
        <begin position="209"/>
        <end position="264"/>
    </location>
</feature>
<evidence type="ECO:0000256" key="6">
    <source>
        <dbReference type="SAM" id="Coils"/>
    </source>
</evidence>
<dbReference type="Gene3D" id="2.130.10.10">
    <property type="entry name" value="YVTN repeat-like/Quinoprotein amine dehydrogenase"/>
    <property type="match status" value="1"/>
</dbReference>
<proteinExistence type="predicted"/>
<dbReference type="InterPro" id="IPR037381">
    <property type="entry name" value="RFWD3"/>
</dbReference>
<evidence type="ECO:0000256" key="5">
    <source>
        <dbReference type="PROSITE-ProRule" id="PRU00175"/>
    </source>
</evidence>
<dbReference type="OrthoDB" id="5600418at2759"/>
<feature type="domain" description="RING-type" evidence="8">
    <location>
        <begin position="137"/>
        <end position="182"/>
    </location>
</feature>
<dbReference type="GO" id="GO:0061630">
    <property type="term" value="F:ubiquitin protein ligase activity"/>
    <property type="evidence" value="ECO:0007669"/>
    <property type="project" value="UniProtKB-EC"/>
</dbReference>
<dbReference type="Proteomes" id="UP000250235">
    <property type="component" value="Unassembled WGS sequence"/>
</dbReference>
<keyword evidence="10" id="KW-1185">Reference proteome</keyword>
<evidence type="ECO:0000256" key="7">
    <source>
        <dbReference type="SAM" id="MobiDB-lite"/>
    </source>
</evidence>
<comment type="catalytic activity">
    <reaction evidence="1">
        <text>S-ubiquitinyl-[E2 ubiquitin-conjugating enzyme]-L-cysteine + [acceptor protein]-L-lysine = [E2 ubiquitin-conjugating enzyme]-L-cysteine + N(6)-ubiquitinyl-[acceptor protein]-L-lysine.</text>
        <dbReference type="EC" id="2.3.2.27"/>
    </reaction>
</comment>
<dbReference type="GO" id="GO:0036297">
    <property type="term" value="P:interstrand cross-link repair"/>
    <property type="evidence" value="ECO:0007669"/>
    <property type="project" value="InterPro"/>
</dbReference>
<dbReference type="GO" id="GO:0016604">
    <property type="term" value="C:nuclear body"/>
    <property type="evidence" value="ECO:0007669"/>
    <property type="project" value="UniProtKB-SubCell"/>
</dbReference>
<evidence type="ECO:0000256" key="3">
    <source>
        <dbReference type="ARBA" id="ARBA00022574"/>
    </source>
</evidence>
<dbReference type="Gene3D" id="3.30.40.10">
    <property type="entry name" value="Zinc/RING finger domain, C3HC4 (zinc finger)"/>
    <property type="match status" value="1"/>
</dbReference>
<dbReference type="AlphaFoldDB" id="A0A2Z7B3B1"/>
<keyword evidence="6" id="KW-0175">Coiled coil</keyword>
<keyword evidence="5" id="KW-0479">Metal-binding</keyword>
<evidence type="ECO:0000256" key="2">
    <source>
        <dbReference type="ARBA" id="ARBA00012483"/>
    </source>
</evidence>
<dbReference type="EC" id="2.3.2.27" evidence="2"/>
<evidence type="ECO:0000256" key="1">
    <source>
        <dbReference type="ARBA" id="ARBA00000900"/>
    </source>
</evidence>
<dbReference type="InterPro" id="IPR001841">
    <property type="entry name" value="Znf_RING"/>
</dbReference>
<evidence type="ECO:0000313" key="10">
    <source>
        <dbReference type="Proteomes" id="UP000250235"/>
    </source>
</evidence>
<evidence type="ECO:0000256" key="4">
    <source>
        <dbReference type="ARBA" id="ARBA00034306"/>
    </source>
</evidence>
<dbReference type="Pfam" id="PF13639">
    <property type="entry name" value="zf-RING_2"/>
    <property type="match status" value="1"/>
</dbReference>
<dbReference type="GO" id="GO:0008270">
    <property type="term" value="F:zinc ion binding"/>
    <property type="evidence" value="ECO:0007669"/>
    <property type="project" value="UniProtKB-KW"/>
</dbReference>
<dbReference type="PROSITE" id="PS50089">
    <property type="entry name" value="ZF_RING_2"/>
    <property type="match status" value="1"/>
</dbReference>